<evidence type="ECO:0000256" key="4">
    <source>
        <dbReference type="ARBA" id="ARBA00022679"/>
    </source>
</evidence>
<dbReference type="PANTHER" id="PTHR45637">
    <property type="entry name" value="FLIPPASE KINASE 1-RELATED"/>
    <property type="match status" value="1"/>
</dbReference>
<reference evidence="12" key="1">
    <citation type="submission" date="2024-07" db="EMBL/GenBank/DDBJ databases">
        <title>Two chromosome-level genome assemblies of Korean endemic species Abeliophyllum distichum and Forsythia ovata (Oleaceae).</title>
        <authorList>
            <person name="Jang H."/>
        </authorList>
    </citation>
    <scope>NUCLEOTIDE SEQUENCE [LARGE SCALE GENOMIC DNA]</scope>
</reference>
<keyword evidence="3" id="KW-0723">Serine/threonine-protein kinase</keyword>
<dbReference type="InterPro" id="IPR011009">
    <property type="entry name" value="Kinase-like_dom_sf"/>
</dbReference>
<name>A0ABD1WNW9_9LAMI</name>
<comment type="catalytic activity">
    <reaction evidence="9">
        <text>L-seryl-[protein] + ATP = O-phospho-L-seryl-[protein] + ADP + H(+)</text>
        <dbReference type="Rhea" id="RHEA:17989"/>
        <dbReference type="Rhea" id="RHEA-COMP:9863"/>
        <dbReference type="Rhea" id="RHEA-COMP:11604"/>
        <dbReference type="ChEBI" id="CHEBI:15378"/>
        <dbReference type="ChEBI" id="CHEBI:29999"/>
        <dbReference type="ChEBI" id="CHEBI:30616"/>
        <dbReference type="ChEBI" id="CHEBI:83421"/>
        <dbReference type="ChEBI" id="CHEBI:456216"/>
        <dbReference type="EC" id="2.7.11.1"/>
    </reaction>
</comment>
<dbReference type="Pfam" id="PF00069">
    <property type="entry name" value="Pkinase"/>
    <property type="match status" value="1"/>
</dbReference>
<evidence type="ECO:0000256" key="6">
    <source>
        <dbReference type="ARBA" id="ARBA00022777"/>
    </source>
</evidence>
<protein>
    <recommendedName>
        <fullName evidence="2">non-specific serine/threonine protein kinase</fullName>
        <ecNumber evidence="2">2.7.11.1</ecNumber>
    </recommendedName>
</protein>
<dbReference type="EMBL" id="JBFOLJ010000002">
    <property type="protein sequence ID" value="KAL2551386.1"/>
    <property type="molecule type" value="Genomic_DNA"/>
</dbReference>
<gene>
    <name evidence="11" type="ORF">Fot_05005</name>
</gene>
<dbReference type="FunFam" id="1.10.510.10:FF:000294">
    <property type="entry name" value="Serine/threonine-protein kinase OXI1"/>
    <property type="match status" value="1"/>
</dbReference>
<keyword evidence="6 11" id="KW-0418">Kinase</keyword>
<proteinExistence type="inferred from homology"/>
<comment type="catalytic activity">
    <reaction evidence="8">
        <text>L-threonyl-[protein] + ATP = O-phospho-L-threonyl-[protein] + ADP + H(+)</text>
        <dbReference type="Rhea" id="RHEA:46608"/>
        <dbReference type="Rhea" id="RHEA-COMP:11060"/>
        <dbReference type="Rhea" id="RHEA-COMP:11605"/>
        <dbReference type="ChEBI" id="CHEBI:15378"/>
        <dbReference type="ChEBI" id="CHEBI:30013"/>
        <dbReference type="ChEBI" id="CHEBI:30616"/>
        <dbReference type="ChEBI" id="CHEBI:61977"/>
        <dbReference type="ChEBI" id="CHEBI:456216"/>
        <dbReference type="EC" id="2.7.11.1"/>
    </reaction>
</comment>
<evidence type="ECO:0000313" key="11">
    <source>
        <dbReference type="EMBL" id="KAL2551386.1"/>
    </source>
</evidence>
<evidence type="ECO:0000256" key="1">
    <source>
        <dbReference type="ARBA" id="ARBA00009903"/>
    </source>
</evidence>
<evidence type="ECO:0000259" key="10">
    <source>
        <dbReference type="PROSITE" id="PS50011"/>
    </source>
</evidence>
<dbReference type="GO" id="GO:0005524">
    <property type="term" value="F:ATP binding"/>
    <property type="evidence" value="ECO:0007669"/>
    <property type="project" value="UniProtKB-KW"/>
</dbReference>
<dbReference type="InterPro" id="IPR008271">
    <property type="entry name" value="Ser/Thr_kinase_AS"/>
</dbReference>
<organism evidence="11 12">
    <name type="scientific">Forsythia ovata</name>
    <dbReference type="NCBI Taxonomy" id="205694"/>
    <lineage>
        <taxon>Eukaryota</taxon>
        <taxon>Viridiplantae</taxon>
        <taxon>Streptophyta</taxon>
        <taxon>Embryophyta</taxon>
        <taxon>Tracheophyta</taxon>
        <taxon>Spermatophyta</taxon>
        <taxon>Magnoliopsida</taxon>
        <taxon>eudicotyledons</taxon>
        <taxon>Gunneridae</taxon>
        <taxon>Pentapetalae</taxon>
        <taxon>asterids</taxon>
        <taxon>lamiids</taxon>
        <taxon>Lamiales</taxon>
        <taxon>Oleaceae</taxon>
        <taxon>Forsythieae</taxon>
        <taxon>Forsythia</taxon>
    </lineage>
</organism>
<evidence type="ECO:0000256" key="8">
    <source>
        <dbReference type="ARBA" id="ARBA00047899"/>
    </source>
</evidence>
<dbReference type="Gene3D" id="1.10.510.10">
    <property type="entry name" value="Transferase(Phosphotransferase) domain 1"/>
    <property type="match status" value="1"/>
</dbReference>
<comment type="similarity">
    <text evidence="1">Belongs to the protein kinase superfamily. AGC Ser/Thr protein kinase family.</text>
</comment>
<comment type="caution">
    <text evidence="11">The sequence shown here is derived from an EMBL/GenBank/DDBJ whole genome shotgun (WGS) entry which is preliminary data.</text>
</comment>
<keyword evidence="12" id="KW-1185">Reference proteome</keyword>
<dbReference type="SUPFAM" id="SSF56112">
    <property type="entry name" value="Protein kinase-like (PK-like)"/>
    <property type="match status" value="1"/>
</dbReference>
<dbReference type="InterPro" id="IPR000719">
    <property type="entry name" value="Prot_kinase_dom"/>
</dbReference>
<evidence type="ECO:0000256" key="9">
    <source>
        <dbReference type="ARBA" id="ARBA00048679"/>
    </source>
</evidence>
<sequence length="134" mass="15501">MEAKQPQPPPPLQAVRFYAAEVLLALEYLHVQGIIYRDLKPENILIWEDGHIMLTGFDLCFDTDVSPKLENRTNIKVVFREKYSCFSDRRQQREERITRFIVEMTTAFSRSCVGTHEYLAPELIICNGHGNGVD</sequence>
<feature type="domain" description="Protein kinase" evidence="10">
    <location>
        <begin position="1"/>
        <end position="134"/>
    </location>
</feature>
<keyword evidence="7" id="KW-0067">ATP-binding</keyword>
<keyword evidence="5" id="KW-0547">Nucleotide-binding</keyword>
<dbReference type="PROSITE" id="PS00108">
    <property type="entry name" value="PROTEIN_KINASE_ST"/>
    <property type="match status" value="1"/>
</dbReference>
<keyword evidence="4" id="KW-0808">Transferase</keyword>
<dbReference type="AlphaFoldDB" id="A0ABD1WNW9"/>
<accession>A0ABD1WNW9</accession>
<dbReference type="GO" id="GO:0004674">
    <property type="term" value="F:protein serine/threonine kinase activity"/>
    <property type="evidence" value="ECO:0007669"/>
    <property type="project" value="UniProtKB-KW"/>
</dbReference>
<dbReference type="EC" id="2.7.11.1" evidence="2"/>
<evidence type="ECO:0000256" key="3">
    <source>
        <dbReference type="ARBA" id="ARBA00022527"/>
    </source>
</evidence>
<evidence type="ECO:0000256" key="2">
    <source>
        <dbReference type="ARBA" id="ARBA00012513"/>
    </source>
</evidence>
<dbReference type="PROSITE" id="PS50011">
    <property type="entry name" value="PROTEIN_KINASE_DOM"/>
    <property type="match status" value="1"/>
</dbReference>
<evidence type="ECO:0000256" key="7">
    <source>
        <dbReference type="ARBA" id="ARBA00022840"/>
    </source>
</evidence>
<evidence type="ECO:0000313" key="12">
    <source>
        <dbReference type="Proteomes" id="UP001604277"/>
    </source>
</evidence>
<evidence type="ECO:0000256" key="5">
    <source>
        <dbReference type="ARBA" id="ARBA00022741"/>
    </source>
</evidence>
<dbReference type="Proteomes" id="UP001604277">
    <property type="component" value="Unassembled WGS sequence"/>
</dbReference>